<dbReference type="RefSeq" id="WP_343882273.1">
    <property type="nucleotide sequence ID" value="NZ_BAAAIJ010000063.1"/>
</dbReference>
<protein>
    <submittedName>
        <fullName evidence="3">SRPBCC domain-containing protein</fullName>
    </submittedName>
</protein>
<evidence type="ECO:0000259" key="2">
    <source>
        <dbReference type="Pfam" id="PF08327"/>
    </source>
</evidence>
<dbReference type="InterPro" id="IPR013538">
    <property type="entry name" value="ASHA1/2-like_C"/>
</dbReference>
<dbReference type="Pfam" id="PF08327">
    <property type="entry name" value="AHSA1"/>
    <property type="match status" value="1"/>
</dbReference>
<sequence length="156" mass="17252">MTEPAFVHDTEIATSPLRLWEALTEGAVTRRYWSGRRVESIWVPGSPVRFYESSSETITHHGVVLEVDEPKRLSYTLREVPAGEDGQADPQDDTASRITIDVEQVAGGGVRFRLVQDRFAEAAQMDAVGKSWAPILMNLQALLENDNAQYPAPGNA</sequence>
<dbReference type="EMBL" id="JBHUGA010000058">
    <property type="protein sequence ID" value="MFD1847580.1"/>
    <property type="molecule type" value="Genomic_DNA"/>
</dbReference>
<gene>
    <name evidence="3" type="ORF">ACFSFX_13380</name>
</gene>
<evidence type="ECO:0000256" key="1">
    <source>
        <dbReference type="ARBA" id="ARBA00006817"/>
    </source>
</evidence>
<accession>A0ABW4QA22</accession>
<evidence type="ECO:0000313" key="3">
    <source>
        <dbReference type="EMBL" id="MFD1847580.1"/>
    </source>
</evidence>
<name>A0ABW4QA22_9MICC</name>
<dbReference type="Proteomes" id="UP001597307">
    <property type="component" value="Unassembled WGS sequence"/>
</dbReference>
<dbReference type="SUPFAM" id="SSF55961">
    <property type="entry name" value="Bet v1-like"/>
    <property type="match status" value="1"/>
</dbReference>
<evidence type="ECO:0000313" key="4">
    <source>
        <dbReference type="Proteomes" id="UP001597307"/>
    </source>
</evidence>
<organism evidence="3 4">
    <name type="scientific">Arthrobacter flavus</name>
    <dbReference type="NCBI Taxonomy" id="95172"/>
    <lineage>
        <taxon>Bacteria</taxon>
        <taxon>Bacillati</taxon>
        <taxon>Actinomycetota</taxon>
        <taxon>Actinomycetes</taxon>
        <taxon>Micrococcales</taxon>
        <taxon>Micrococcaceae</taxon>
        <taxon>Arthrobacter</taxon>
    </lineage>
</organism>
<feature type="domain" description="Activator of Hsp90 ATPase homologue 1/2-like C-terminal" evidence="2">
    <location>
        <begin position="14"/>
        <end position="144"/>
    </location>
</feature>
<reference evidence="4" key="1">
    <citation type="journal article" date="2019" name="Int. J. Syst. Evol. Microbiol.">
        <title>The Global Catalogue of Microorganisms (GCM) 10K type strain sequencing project: providing services to taxonomists for standard genome sequencing and annotation.</title>
        <authorList>
            <consortium name="The Broad Institute Genomics Platform"/>
            <consortium name="The Broad Institute Genome Sequencing Center for Infectious Disease"/>
            <person name="Wu L."/>
            <person name="Ma J."/>
        </authorList>
    </citation>
    <scope>NUCLEOTIDE SEQUENCE [LARGE SCALE GENOMIC DNA]</scope>
    <source>
        <strain evidence="4">JCM 11496</strain>
    </source>
</reference>
<comment type="similarity">
    <text evidence="1">Belongs to the AHA1 family.</text>
</comment>
<proteinExistence type="inferred from homology"/>
<keyword evidence="4" id="KW-1185">Reference proteome</keyword>
<dbReference type="Gene3D" id="3.30.530.20">
    <property type="match status" value="1"/>
</dbReference>
<comment type="caution">
    <text evidence="3">The sequence shown here is derived from an EMBL/GenBank/DDBJ whole genome shotgun (WGS) entry which is preliminary data.</text>
</comment>
<dbReference type="InterPro" id="IPR023393">
    <property type="entry name" value="START-like_dom_sf"/>
</dbReference>